<geneLocation type="plasmid" evidence="1 2">
    <name>unnamed8</name>
</geneLocation>
<dbReference type="EMBL" id="CP040759">
    <property type="protein sequence ID" value="QDA35765.1"/>
    <property type="molecule type" value="Genomic_DNA"/>
</dbReference>
<evidence type="ECO:0000313" key="1">
    <source>
        <dbReference type="EMBL" id="QDA35765.1"/>
    </source>
</evidence>
<proteinExistence type="predicted"/>
<protein>
    <submittedName>
        <fullName evidence="1">Uncharacterized protein</fullName>
    </submittedName>
</protein>
<evidence type="ECO:0000313" key="2">
    <source>
        <dbReference type="Proteomes" id="UP000296374"/>
    </source>
</evidence>
<dbReference type="KEGG" id="plia:E4191_16500"/>
<dbReference type="AlphaFoldDB" id="A0A4Y5SSI9"/>
<keyword evidence="1" id="KW-0614">Plasmid</keyword>
<dbReference type="RefSeq" id="WP_139615589.1">
    <property type="nucleotide sequence ID" value="NZ_CP040759.1"/>
</dbReference>
<name>A0A4Y5SSI9_9RHOB</name>
<accession>A0A4Y5SSI9</accession>
<reference evidence="2" key="1">
    <citation type="submission" date="2019-05" db="EMBL/GenBank/DDBJ databases">
        <title>Tamlana fucoidanivorans sp. nov., isolated from the surface of algae collected from Fujian province in China.</title>
        <authorList>
            <person name="Li J."/>
        </authorList>
    </citation>
    <scope>NUCLEOTIDE SEQUENCE [LARGE SCALE GENOMIC DNA]</scope>
    <source>
        <strain evidence="2">2251</strain>
        <plasmid evidence="2">unnamed8</plasmid>
    </source>
</reference>
<dbReference type="NCBIfam" id="NF047386">
    <property type="entry name" value="T4SS_SepA_fam"/>
    <property type="match status" value="1"/>
</dbReference>
<sequence length="186" mass="20623">MMPVIRLNDATFVDLKSVATWLEAKTPSEAIDKLVREKMAALDLERDDMAASSVGEKPKFLFEETRLSYTRLLAASVKGQAVPRQNWANVLLAVISVLKSKGKGLSSESLCLELQVPSKVGVYNKDGYKYHPSLDISIQGQSAADAWKETSRIANKHRIPVEVTFQWRDNEKAVHPGQSARLKAGK</sequence>
<gene>
    <name evidence="1" type="ORF">E4191_16500</name>
</gene>
<dbReference type="Proteomes" id="UP000296374">
    <property type="component" value="Plasmid unnamed8"/>
</dbReference>
<organism evidence="1 2">
    <name type="scientific">Paracoccus liaowanqingii</name>
    <dbReference type="NCBI Taxonomy" id="2560053"/>
    <lineage>
        <taxon>Bacteria</taxon>
        <taxon>Pseudomonadati</taxon>
        <taxon>Pseudomonadota</taxon>
        <taxon>Alphaproteobacteria</taxon>
        <taxon>Rhodobacterales</taxon>
        <taxon>Paracoccaceae</taxon>
        <taxon>Paracoccus</taxon>
    </lineage>
</organism>